<dbReference type="EMBL" id="NPBS01000765">
    <property type="protein sequence ID" value="PAF11782.1"/>
    <property type="molecule type" value="Genomic_DNA"/>
</dbReference>
<evidence type="ECO:0000313" key="2">
    <source>
        <dbReference type="Proteomes" id="UP000216133"/>
    </source>
</evidence>
<accession>A0A268QV78</accession>
<dbReference type="Proteomes" id="UP000216133">
    <property type="component" value="Unassembled WGS sequence"/>
</dbReference>
<organism evidence="1 2">
    <name type="scientific">Shouchella clausii</name>
    <name type="common">Alkalihalobacillus clausii</name>
    <dbReference type="NCBI Taxonomy" id="79880"/>
    <lineage>
        <taxon>Bacteria</taxon>
        <taxon>Bacillati</taxon>
        <taxon>Bacillota</taxon>
        <taxon>Bacilli</taxon>
        <taxon>Bacillales</taxon>
        <taxon>Bacillaceae</taxon>
        <taxon>Shouchella</taxon>
    </lineage>
</organism>
<comment type="caution">
    <text evidence="1">The sequence shown here is derived from an EMBL/GenBank/DDBJ whole genome shotgun (WGS) entry which is preliminary data.</text>
</comment>
<dbReference type="InterPro" id="IPR035451">
    <property type="entry name" value="Ada-like_dom_sf"/>
</dbReference>
<feature type="non-terminal residue" evidence="1">
    <location>
        <position position="1"/>
    </location>
</feature>
<dbReference type="RefSeq" id="WP_176471951.1">
    <property type="nucleotide sequence ID" value="NZ_NPBS01000765.1"/>
</dbReference>
<sequence length="75" mass="8121">GKGFTRFVGNSDTKKYVTPDEWENVPVENRIFFASAQEAQANGYSVGSGNEETDNISVQLLGVNDLHGKVDITGT</sequence>
<gene>
    <name evidence="1" type="ORF">CHH61_25430</name>
</gene>
<dbReference type="AlphaFoldDB" id="A0A268QV78"/>
<dbReference type="Gene3D" id="3.40.10.10">
    <property type="entry name" value="DNA Methylphosphotriester Repair Domain"/>
    <property type="match status" value="1"/>
</dbReference>
<name>A0A268QV78_SHOCL</name>
<reference evidence="1 2" key="1">
    <citation type="submission" date="2017-07" db="EMBL/GenBank/DDBJ databases">
        <title>Isolation and whole genome analysis of endospore-forming bacteria from heroin.</title>
        <authorList>
            <person name="Kalinowski J."/>
            <person name="Ahrens B."/>
            <person name="Al-Dilaimi A."/>
            <person name="Winkler A."/>
            <person name="Wibberg D."/>
            <person name="Schleenbecker U."/>
            <person name="Ruckert C."/>
            <person name="Wolfel R."/>
            <person name="Grass G."/>
        </authorList>
    </citation>
    <scope>NUCLEOTIDE SEQUENCE [LARGE SCALE GENOMIC DNA]</scope>
    <source>
        <strain evidence="1 2">7523-2</strain>
    </source>
</reference>
<feature type="non-terminal residue" evidence="1">
    <location>
        <position position="75"/>
    </location>
</feature>
<evidence type="ECO:0000313" key="1">
    <source>
        <dbReference type="EMBL" id="PAF11782.1"/>
    </source>
</evidence>
<protein>
    <submittedName>
        <fullName evidence="1">Uncharacterized protein</fullName>
    </submittedName>
</protein>
<proteinExistence type="predicted"/>
<dbReference type="SUPFAM" id="SSF57884">
    <property type="entry name" value="Ada DNA repair protein, N-terminal domain (N-Ada 10)"/>
    <property type="match status" value="1"/>
</dbReference>